<evidence type="ECO:0000256" key="3">
    <source>
        <dbReference type="ARBA" id="ARBA00023082"/>
    </source>
</evidence>
<sequence>MTPRETAHEDEPHLRRFQALYRAEFAFVWSAAQHFGVAAGTVDDVVQEVFLTAYRRLDQLHFEVSPRAWLFGVTRRVAFRHRRGAARLARRHAAFAELARPQAAAPQQRHDDAQLLTRVLGELADGTRTVWEMTELLGMSAPEIASELGLPLNTVYSRLRLARQQLQALVAADRLESLRDATRQRQAPPREAESRTWGFLLPVLGKPGAAVGLTAWVSTQTAAATTMIVAGAATVGLVVAREPARAADRPPTAAQAPVIAAAKEPAGAPEPAPVAEPPVVPVQVPKDMSKKTSSELAGARPQVGPGGVEAVASDAGARLAAEVAAIDRVQARLAAGDAAAALAGVAEHAQRFPDGTLADVREAARVEALCRTGDEPAALSAAQLLVRTFPASAVAQRFANRIAAGSDGSVRGRRRGGEEST</sequence>
<protein>
    <recommendedName>
        <fullName evidence="6">RNA polymerase sigma factor</fullName>
    </recommendedName>
</protein>
<dbReference type="PANTHER" id="PTHR43133">
    <property type="entry name" value="RNA POLYMERASE ECF-TYPE SIGMA FACTO"/>
    <property type="match status" value="1"/>
</dbReference>
<comment type="similarity">
    <text evidence="1 6">Belongs to the sigma-70 factor family. ECF subfamily.</text>
</comment>
<dbReference type="InterPro" id="IPR014284">
    <property type="entry name" value="RNA_pol_sigma-70_dom"/>
</dbReference>
<dbReference type="GO" id="GO:0016987">
    <property type="term" value="F:sigma factor activity"/>
    <property type="evidence" value="ECO:0007669"/>
    <property type="project" value="UniProtKB-KW"/>
</dbReference>
<organism evidence="9 10">
    <name type="scientific">Nannocystis pusilla</name>
    <dbReference type="NCBI Taxonomy" id="889268"/>
    <lineage>
        <taxon>Bacteria</taxon>
        <taxon>Pseudomonadati</taxon>
        <taxon>Myxococcota</taxon>
        <taxon>Polyangia</taxon>
        <taxon>Nannocystales</taxon>
        <taxon>Nannocystaceae</taxon>
        <taxon>Nannocystis</taxon>
    </lineage>
</organism>
<dbReference type="Pfam" id="PF04542">
    <property type="entry name" value="Sigma70_r2"/>
    <property type="match status" value="1"/>
</dbReference>
<reference evidence="9" key="1">
    <citation type="submission" date="2022-11" db="EMBL/GenBank/DDBJ databases">
        <title>Minimal conservation of predation-associated metabolite biosynthetic gene clusters underscores biosynthetic potential of Myxococcota including descriptions for ten novel species: Archangium lansinium sp. nov., Myxococcus landrumus sp. nov., Nannocystis bai.</title>
        <authorList>
            <person name="Ahearne A."/>
            <person name="Stevens C."/>
            <person name="Phillips K."/>
        </authorList>
    </citation>
    <scope>NUCLEOTIDE SEQUENCE</scope>
    <source>
        <strain evidence="9">Na p29</strain>
    </source>
</reference>
<dbReference type="Gene3D" id="1.10.1740.10">
    <property type="match status" value="1"/>
</dbReference>
<dbReference type="AlphaFoldDB" id="A0A9X3IU23"/>
<dbReference type="PANTHER" id="PTHR43133:SF8">
    <property type="entry name" value="RNA POLYMERASE SIGMA FACTOR HI_1459-RELATED"/>
    <property type="match status" value="1"/>
</dbReference>
<accession>A0A9X3IU23</accession>
<dbReference type="InterPro" id="IPR013249">
    <property type="entry name" value="RNA_pol_sigma70_r4_t2"/>
</dbReference>
<evidence type="ECO:0000256" key="1">
    <source>
        <dbReference type="ARBA" id="ARBA00010641"/>
    </source>
</evidence>
<dbReference type="InterPro" id="IPR013324">
    <property type="entry name" value="RNA_pol_sigma_r3/r4-like"/>
</dbReference>
<dbReference type="EMBL" id="JAPNKE010000002">
    <property type="protein sequence ID" value="MCY1004647.1"/>
    <property type="molecule type" value="Genomic_DNA"/>
</dbReference>
<keyword evidence="4 6" id="KW-0238">DNA-binding</keyword>
<dbReference type="Gene3D" id="1.10.10.10">
    <property type="entry name" value="Winged helix-like DNA-binding domain superfamily/Winged helix DNA-binding domain"/>
    <property type="match status" value="1"/>
</dbReference>
<keyword evidence="5 6" id="KW-0804">Transcription</keyword>
<evidence type="ECO:0000259" key="7">
    <source>
        <dbReference type="Pfam" id="PF04542"/>
    </source>
</evidence>
<name>A0A9X3IU23_9BACT</name>
<dbReference type="CDD" id="cd06171">
    <property type="entry name" value="Sigma70_r4"/>
    <property type="match status" value="1"/>
</dbReference>
<keyword evidence="2 6" id="KW-0805">Transcription regulation</keyword>
<dbReference type="Pfam" id="PF08281">
    <property type="entry name" value="Sigma70_r4_2"/>
    <property type="match status" value="1"/>
</dbReference>
<dbReference type="InterPro" id="IPR007627">
    <property type="entry name" value="RNA_pol_sigma70_r2"/>
</dbReference>
<evidence type="ECO:0000259" key="8">
    <source>
        <dbReference type="Pfam" id="PF08281"/>
    </source>
</evidence>
<evidence type="ECO:0000256" key="6">
    <source>
        <dbReference type="RuleBase" id="RU000716"/>
    </source>
</evidence>
<evidence type="ECO:0000313" key="10">
    <source>
        <dbReference type="Proteomes" id="UP001150924"/>
    </source>
</evidence>
<dbReference type="PROSITE" id="PS01063">
    <property type="entry name" value="SIGMA70_ECF"/>
    <property type="match status" value="1"/>
</dbReference>
<evidence type="ECO:0000256" key="5">
    <source>
        <dbReference type="ARBA" id="ARBA00023163"/>
    </source>
</evidence>
<dbReference type="RefSeq" id="WP_267766212.1">
    <property type="nucleotide sequence ID" value="NZ_JAPNKE010000002.1"/>
</dbReference>
<dbReference type="Proteomes" id="UP001150924">
    <property type="component" value="Unassembled WGS sequence"/>
</dbReference>
<dbReference type="GO" id="GO:0006352">
    <property type="term" value="P:DNA-templated transcription initiation"/>
    <property type="evidence" value="ECO:0007669"/>
    <property type="project" value="InterPro"/>
</dbReference>
<evidence type="ECO:0000256" key="4">
    <source>
        <dbReference type="ARBA" id="ARBA00023125"/>
    </source>
</evidence>
<gene>
    <name evidence="9" type="ORF">OV079_03495</name>
</gene>
<dbReference type="NCBIfam" id="TIGR02937">
    <property type="entry name" value="sigma70-ECF"/>
    <property type="match status" value="1"/>
</dbReference>
<dbReference type="InterPro" id="IPR036388">
    <property type="entry name" value="WH-like_DNA-bd_sf"/>
</dbReference>
<comment type="caution">
    <text evidence="9">The sequence shown here is derived from an EMBL/GenBank/DDBJ whole genome shotgun (WGS) entry which is preliminary data.</text>
</comment>
<dbReference type="InterPro" id="IPR000838">
    <property type="entry name" value="RNA_pol_sigma70_ECF_CS"/>
</dbReference>
<keyword evidence="3 6" id="KW-0731">Sigma factor</keyword>
<dbReference type="InterPro" id="IPR039425">
    <property type="entry name" value="RNA_pol_sigma-70-like"/>
</dbReference>
<feature type="domain" description="RNA polymerase sigma-70 region 2" evidence="7">
    <location>
        <begin position="20"/>
        <end position="87"/>
    </location>
</feature>
<dbReference type="GO" id="GO:0003677">
    <property type="term" value="F:DNA binding"/>
    <property type="evidence" value="ECO:0007669"/>
    <property type="project" value="UniProtKB-KW"/>
</dbReference>
<dbReference type="SUPFAM" id="SSF88946">
    <property type="entry name" value="Sigma2 domain of RNA polymerase sigma factors"/>
    <property type="match status" value="1"/>
</dbReference>
<proteinExistence type="inferred from homology"/>
<dbReference type="SUPFAM" id="SSF88659">
    <property type="entry name" value="Sigma3 and sigma4 domains of RNA polymerase sigma factors"/>
    <property type="match status" value="1"/>
</dbReference>
<evidence type="ECO:0000313" key="9">
    <source>
        <dbReference type="EMBL" id="MCY1004647.1"/>
    </source>
</evidence>
<keyword evidence="10" id="KW-1185">Reference proteome</keyword>
<feature type="domain" description="RNA polymerase sigma factor 70 region 4 type 2" evidence="8">
    <location>
        <begin position="114"/>
        <end position="166"/>
    </location>
</feature>
<evidence type="ECO:0000256" key="2">
    <source>
        <dbReference type="ARBA" id="ARBA00023015"/>
    </source>
</evidence>
<dbReference type="InterPro" id="IPR013325">
    <property type="entry name" value="RNA_pol_sigma_r2"/>
</dbReference>